<reference evidence="3" key="1">
    <citation type="journal article" date="2019" name="Int. J. Syst. Evol. Microbiol.">
        <title>The Global Catalogue of Microorganisms (GCM) 10K type strain sequencing project: providing services to taxonomists for standard genome sequencing and annotation.</title>
        <authorList>
            <consortium name="The Broad Institute Genomics Platform"/>
            <consortium name="The Broad Institute Genome Sequencing Center for Infectious Disease"/>
            <person name="Wu L."/>
            <person name="Ma J."/>
        </authorList>
    </citation>
    <scope>NUCLEOTIDE SEQUENCE [LARGE SCALE GENOMIC DNA]</scope>
    <source>
        <strain evidence="3">CCM 8979</strain>
    </source>
</reference>
<dbReference type="Pfam" id="PF08867">
    <property type="entry name" value="FRG"/>
    <property type="match status" value="1"/>
</dbReference>
<proteinExistence type="predicted"/>
<name>A0ABW4D0W3_9LACO</name>
<dbReference type="EMBL" id="JBHTOD010000001">
    <property type="protein sequence ID" value="MFD1454295.1"/>
    <property type="molecule type" value="Genomic_DNA"/>
</dbReference>
<dbReference type="RefSeq" id="WP_203642463.1">
    <property type="nucleotide sequence ID" value="NZ_BOLN01000001.1"/>
</dbReference>
<evidence type="ECO:0000259" key="1">
    <source>
        <dbReference type="SMART" id="SM00901"/>
    </source>
</evidence>
<evidence type="ECO:0000313" key="2">
    <source>
        <dbReference type="EMBL" id="MFD1454295.1"/>
    </source>
</evidence>
<accession>A0ABW4D0W3</accession>
<protein>
    <submittedName>
        <fullName evidence="2">FRG domain-containing protein</fullName>
    </submittedName>
</protein>
<keyword evidence="3" id="KW-1185">Reference proteome</keyword>
<dbReference type="InterPro" id="IPR014966">
    <property type="entry name" value="FRG-dom"/>
</dbReference>
<gene>
    <name evidence="2" type="ORF">ACFQ44_01210</name>
</gene>
<dbReference type="SMART" id="SM00901">
    <property type="entry name" value="FRG"/>
    <property type="match status" value="1"/>
</dbReference>
<organism evidence="2 3">
    <name type="scientific">Levilactobacillus lanxiensis</name>
    <dbReference type="NCBI Taxonomy" id="2799568"/>
    <lineage>
        <taxon>Bacteria</taxon>
        <taxon>Bacillati</taxon>
        <taxon>Bacillota</taxon>
        <taxon>Bacilli</taxon>
        <taxon>Lactobacillales</taxon>
        <taxon>Lactobacillaceae</taxon>
        <taxon>Levilactobacillus</taxon>
    </lineage>
</organism>
<dbReference type="Proteomes" id="UP001597189">
    <property type="component" value="Unassembled WGS sequence"/>
</dbReference>
<sequence>MRIIVETKSISISSLSEYIALVAEKHEKKEKHEKHNNQDHVPIFYRGQSQSFGKTDYLPNLYRGDNGLAKSKHVRRNEFNYTNNMLKRFPQVFKDKNNFERMAIMQHNQLPTRLLDITSNPLVALYFAVSEVPVDADGKKKEGEIAAFYPKPNQFSFDSYRNGNSDLLNIGASISLMRPDRQKRLEKDIDKFKHQIAIEQKNVFGDADRYAACKTIYDSKRNPTVVISFREADAKGYQKLSLFNIFYQWFTATQANDLDKSGTTSLRLKNLTDDEKIDLSDAFSKLYTQYNNFRNSFELENLYHNIELDSPVVGRIPNLDQLQEVVFASSPTVDKRIRNQSGAFLMPILLSKPKTVRKKIRHLIRFRIKIPGEKKAQLLKDLDAIGINQAFIYPDLSNAAQYLTDPHLHDDLN</sequence>
<feature type="domain" description="FRG" evidence="1">
    <location>
        <begin position="39"/>
        <end position="146"/>
    </location>
</feature>
<evidence type="ECO:0000313" key="3">
    <source>
        <dbReference type="Proteomes" id="UP001597189"/>
    </source>
</evidence>
<comment type="caution">
    <text evidence="2">The sequence shown here is derived from an EMBL/GenBank/DDBJ whole genome shotgun (WGS) entry which is preliminary data.</text>
</comment>